<comment type="caution">
    <text evidence="6">The sequence shown here is derived from an EMBL/GenBank/DDBJ whole genome shotgun (WGS) entry which is preliminary data.</text>
</comment>
<dbReference type="GO" id="GO:0008270">
    <property type="term" value="F:zinc ion binding"/>
    <property type="evidence" value="ECO:0007669"/>
    <property type="project" value="UniProtKB-KW"/>
</dbReference>
<evidence type="ECO:0000313" key="6">
    <source>
        <dbReference type="EMBL" id="GJN38379.1"/>
    </source>
</evidence>
<reference evidence="6" key="1">
    <citation type="journal article" date="2018" name="DNA Res.">
        <title>Multiple hybrid de novo genome assembly of finger millet, an orphan allotetraploid crop.</title>
        <authorList>
            <person name="Hatakeyama M."/>
            <person name="Aluri S."/>
            <person name="Balachadran M.T."/>
            <person name="Sivarajan S.R."/>
            <person name="Patrignani A."/>
            <person name="Gruter S."/>
            <person name="Poveda L."/>
            <person name="Shimizu-Inatsugi R."/>
            <person name="Baeten J."/>
            <person name="Francoijs K.J."/>
            <person name="Nataraja K.N."/>
            <person name="Reddy Y.A.N."/>
            <person name="Phadnis S."/>
            <person name="Ravikumar R.L."/>
            <person name="Schlapbach R."/>
            <person name="Sreeman S.M."/>
            <person name="Shimizu K.K."/>
        </authorList>
    </citation>
    <scope>NUCLEOTIDE SEQUENCE</scope>
</reference>
<dbReference type="PANTHER" id="PTHR31973:SF195">
    <property type="entry name" value="MUDR FAMILY TRANSPOSASE"/>
    <property type="match status" value="1"/>
</dbReference>
<reference evidence="6" key="2">
    <citation type="submission" date="2021-12" db="EMBL/GenBank/DDBJ databases">
        <title>Resequencing data analysis of finger millet.</title>
        <authorList>
            <person name="Hatakeyama M."/>
            <person name="Aluri S."/>
            <person name="Balachadran M.T."/>
            <person name="Sivarajan S.R."/>
            <person name="Poveda L."/>
            <person name="Shimizu-Inatsugi R."/>
            <person name="Schlapbach R."/>
            <person name="Sreeman S.M."/>
            <person name="Shimizu K.K."/>
        </authorList>
    </citation>
    <scope>NUCLEOTIDE SEQUENCE</scope>
</reference>
<proteinExistence type="predicted"/>
<keyword evidence="3" id="KW-0862">Zinc</keyword>
<keyword evidence="7" id="KW-1185">Reference proteome</keyword>
<gene>
    <name evidence="6" type="primary">gb27415</name>
    <name evidence="6" type="ORF">PR202_gb27415</name>
</gene>
<sequence>MTTDLWDKRTRIGSKLYGTILPTILKQLRAKTRELSHMKVHKNNFSVEVFGLYPDMTPWGHVLDLKSHTCSCGEWEMTGKPCPHALAFILMFLDIDRPTFVHEYYSVERFRIAYSGSIPRMTDKTQWPEVDMSFKLLPPPLKRAYGRQRKNRFKASHEPGLRKQQRCRKCGEFGHREIGNCPFNDDPKKRQVGLF</sequence>
<dbReference type="InterPro" id="IPR006564">
    <property type="entry name" value="Znf_PMZ"/>
</dbReference>
<evidence type="ECO:0000256" key="3">
    <source>
        <dbReference type="ARBA" id="ARBA00022833"/>
    </source>
</evidence>
<evidence type="ECO:0000313" key="7">
    <source>
        <dbReference type="Proteomes" id="UP001054889"/>
    </source>
</evidence>
<protein>
    <recommendedName>
        <fullName evidence="5">SWIM-type domain-containing protein</fullName>
    </recommendedName>
</protein>
<evidence type="ECO:0000256" key="1">
    <source>
        <dbReference type="ARBA" id="ARBA00022723"/>
    </source>
</evidence>
<dbReference type="SMART" id="SM00575">
    <property type="entry name" value="ZnF_PMZ"/>
    <property type="match status" value="1"/>
</dbReference>
<dbReference type="Proteomes" id="UP001054889">
    <property type="component" value="Unassembled WGS sequence"/>
</dbReference>
<evidence type="ECO:0000259" key="5">
    <source>
        <dbReference type="PROSITE" id="PS50966"/>
    </source>
</evidence>
<dbReference type="Pfam" id="PF04434">
    <property type="entry name" value="SWIM"/>
    <property type="match status" value="1"/>
</dbReference>
<dbReference type="PANTHER" id="PTHR31973">
    <property type="entry name" value="POLYPROTEIN, PUTATIVE-RELATED"/>
    <property type="match status" value="1"/>
</dbReference>
<name>A0AAV5FRR0_ELECO</name>
<evidence type="ECO:0000256" key="4">
    <source>
        <dbReference type="PROSITE-ProRule" id="PRU00325"/>
    </source>
</evidence>
<accession>A0AAV5FRR0</accession>
<feature type="domain" description="SWIM-type" evidence="5">
    <location>
        <begin position="61"/>
        <end position="93"/>
    </location>
</feature>
<dbReference type="AlphaFoldDB" id="A0AAV5FRR0"/>
<dbReference type="PROSITE" id="PS50966">
    <property type="entry name" value="ZF_SWIM"/>
    <property type="match status" value="1"/>
</dbReference>
<organism evidence="6 7">
    <name type="scientific">Eleusine coracana subsp. coracana</name>
    <dbReference type="NCBI Taxonomy" id="191504"/>
    <lineage>
        <taxon>Eukaryota</taxon>
        <taxon>Viridiplantae</taxon>
        <taxon>Streptophyta</taxon>
        <taxon>Embryophyta</taxon>
        <taxon>Tracheophyta</taxon>
        <taxon>Spermatophyta</taxon>
        <taxon>Magnoliopsida</taxon>
        <taxon>Liliopsida</taxon>
        <taxon>Poales</taxon>
        <taxon>Poaceae</taxon>
        <taxon>PACMAD clade</taxon>
        <taxon>Chloridoideae</taxon>
        <taxon>Cynodonteae</taxon>
        <taxon>Eleusininae</taxon>
        <taxon>Eleusine</taxon>
    </lineage>
</organism>
<keyword evidence="1" id="KW-0479">Metal-binding</keyword>
<keyword evidence="2 4" id="KW-0863">Zinc-finger</keyword>
<dbReference type="EMBL" id="BQKI01000096">
    <property type="protein sequence ID" value="GJN38379.1"/>
    <property type="molecule type" value="Genomic_DNA"/>
</dbReference>
<dbReference type="InterPro" id="IPR007527">
    <property type="entry name" value="Znf_SWIM"/>
</dbReference>
<evidence type="ECO:0000256" key="2">
    <source>
        <dbReference type="ARBA" id="ARBA00022771"/>
    </source>
</evidence>